<reference evidence="9 10" key="1">
    <citation type="journal article" date="2016" name="Nat. Commun.">
        <title>Thousands of microbial genomes shed light on interconnected biogeochemical processes in an aquifer system.</title>
        <authorList>
            <person name="Anantharaman K."/>
            <person name="Brown C.T."/>
            <person name="Hug L.A."/>
            <person name="Sharon I."/>
            <person name="Castelle C.J."/>
            <person name="Probst A.J."/>
            <person name="Thomas B.C."/>
            <person name="Singh A."/>
            <person name="Wilkins M.J."/>
            <person name="Karaoz U."/>
            <person name="Brodie E.L."/>
            <person name="Williams K.H."/>
            <person name="Hubbard S.S."/>
            <person name="Banfield J.F."/>
        </authorList>
    </citation>
    <scope>NUCLEOTIDE SEQUENCE [LARGE SCALE GENOMIC DNA]</scope>
</reference>
<evidence type="ECO:0000256" key="3">
    <source>
        <dbReference type="ARBA" id="ARBA00022475"/>
    </source>
</evidence>
<name>A0A1F7WYD8_9BACT</name>
<evidence type="ECO:0000313" key="10">
    <source>
        <dbReference type="Proteomes" id="UP000178735"/>
    </source>
</evidence>
<sequence>MKIKSYFNFKNYKILFLNLTVAAIAILWFIPTLALLISSFRNQNEIYSSGWWNFLIDSRSFTFDNYKSVILHKGIGTAFVNSLIITGPAVLLTVLLSAMAAFPLAFLKINGSRIIILTIVALQAVPIQITLIPVLKMLNSLGLGGSFPAVWLAHTAYGIPFSVYLLRNFFISVPFSLIEAAMIDGANRAHIFFKIVLPLSLPAIASLAIFQFLWVWNDLLVALAYLGGSENVAPLTVKMASMKGSLESGWHIMAASAFISMVLPLAIFLFFQRYFISGITAGAVKQ</sequence>
<keyword evidence="5" id="KW-1133">Transmembrane helix</keyword>
<evidence type="ECO:0000259" key="8">
    <source>
        <dbReference type="PROSITE" id="PS50928"/>
    </source>
</evidence>
<dbReference type="CDD" id="cd06261">
    <property type="entry name" value="TM_PBP2"/>
    <property type="match status" value="1"/>
</dbReference>
<dbReference type="Proteomes" id="UP000178735">
    <property type="component" value="Unassembled WGS sequence"/>
</dbReference>
<evidence type="ECO:0000256" key="7">
    <source>
        <dbReference type="RuleBase" id="RU363032"/>
    </source>
</evidence>
<dbReference type="GO" id="GO:0005886">
    <property type="term" value="C:plasma membrane"/>
    <property type="evidence" value="ECO:0007669"/>
    <property type="project" value="UniProtKB-SubCell"/>
</dbReference>
<keyword evidence="4" id="KW-0812">Transmembrane</keyword>
<evidence type="ECO:0000256" key="5">
    <source>
        <dbReference type="ARBA" id="ARBA00022989"/>
    </source>
</evidence>
<proteinExistence type="inferred from homology"/>
<dbReference type="STRING" id="1817813.A2008_06705"/>
<dbReference type="InterPro" id="IPR035906">
    <property type="entry name" value="MetI-like_sf"/>
</dbReference>
<evidence type="ECO:0000256" key="2">
    <source>
        <dbReference type="ARBA" id="ARBA00022448"/>
    </source>
</evidence>
<protein>
    <submittedName>
        <fullName evidence="9">Sugar ABC transporter permease</fullName>
    </submittedName>
</protein>
<dbReference type="PROSITE" id="PS50928">
    <property type="entry name" value="ABC_TM1"/>
    <property type="match status" value="1"/>
</dbReference>
<dbReference type="PANTHER" id="PTHR43744:SF4">
    <property type="entry name" value="OSMOPROTECTIVE COMPOUNDS UPTAKE PERMEASE PROTEIN GGTD"/>
    <property type="match status" value="1"/>
</dbReference>
<dbReference type="Pfam" id="PF00528">
    <property type="entry name" value="BPD_transp_1"/>
    <property type="match status" value="1"/>
</dbReference>
<evidence type="ECO:0000256" key="6">
    <source>
        <dbReference type="ARBA" id="ARBA00023136"/>
    </source>
</evidence>
<evidence type="ECO:0000256" key="4">
    <source>
        <dbReference type="ARBA" id="ARBA00022692"/>
    </source>
</evidence>
<feature type="domain" description="ABC transmembrane type-1" evidence="8">
    <location>
        <begin position="79"/>
        <end position="271"/>
    </location>
</feature>
<comment type="subcellular location">
    <subcellularLocation>
        <location evidence="1 7">Cell membrane</location>
        <topology evidence="1 7">Multi-pass membrane protein</topology>
    </subcellularLocation>
</comment>
<comment type="caution">
    <text evidence="9">The sequence shown here is derived from an EMBL/GenBank/DDBJ whole genome shotgun (WGS) entry which is preliminary data.</text>
</comment>
<dbReference type="InterPro" id="IPR000515">
    <property type="entry name" value="MetI-like"/>
</dbReference>
<evidence type="ECO:0000313" key="9">
    <source>
        <dbReference type="EMBL" id="OGM07816.1"/>
    </source>
</evidence>
<dbReference type="PANTHER" id="PTHR43744">
    <property type="entry name" value="ABC TRANSPORTER PERMEASE PROTEIN MG189-RELATED-RELATED"/>
    <property type="match status" value="1"/>
</dbReference>
<evidence type="ECO:0000256" key="1">
    <source>
        <dbReference type="ARBA" id="ARBA00004651"/>
    </source>
</evidence>
<keyword evidence="6" id="KW-0472">Membrane</keyword>
<dbReference type="AlphaFoldDB" id="A0A1F7WYD8"/>
<dbReference type="Gene3D" id="1.10.3720.10">
    <property type="entry name" value="MetI-like"/>
    <property type="match status" value="1"/>
</dbReference>
<accession>A0A1F7WYD8</accession>
<gene>
    <name evidence="9" type="ORF">A2008_06705</name>
</gene>
<dbReference type="EMBL" id="MGFH01000036">
    <property type="protein sequence ID" value="OGM07816.1"/>
    <property type="molecule type" value="Genomic_DNA"/>
</dbReference>
<keyword evidence="3" id="KW-1003">Cell membrane</keyword>
<organism evidence="9 10">
    <name type="scientific">Candidatus Wallbacteria bacterium GWC2_49_35</name>
    <dbReference type="NCBI Taxonomy" id="1817813"/>
    <lineage>
        <taxon>Bacteria</taxon>
        <taxon>Candidatus Walliibacteriota</taxon>
    </lineage>
</organism>
<comment type="similarity">
    <text evidence="7">Belongs to the binding-protein-dependent transport system permease family.</text>
</comment>
<dbReference type="SUPFAM" id="SSF161098">
    <property type="entry name" value="MetI-like"/>
    <property type="match status" value="1"/>
</dbReference>
<dbReference type="GO" id="GO:0055085">
    <property type="term" value="P:transmembrane transport"/>
    <property type="evidence" value="ECO:0007669"/>
    <property type="project" value="InterPro"/>
</dbReference>
<keyword evidence="2 7" id="KW-0813">Transport</keyword>